<feature type="domain" description="Phage terminase large subunit N-terminal" evidence="1">
    <location>
        <begin position="27"/>
        <end position="206"/>
    </location>
</feature>
<dbReference type="Gene3D" id="3.30.420.240">
    <property type="match status" value="1"/>
</dbReference>
<dbReference type="InterPro" id="IPR035412">
    <property type="entry name" value="Terminase_L_N"/>
</dbReference>
<proteinExistence type="predicted"/>
<dbReference type="EMBL" id="JAFGIX010000082">
    <property type="protein sequence ID" value="MBN1574544.1"/>
    <property type="molecule type" value="Genomic_DNA"/>
</dbReference>
<dbReference type="Gene3D" id="3.40.50.300">
    <property type="entry name" value="P-loop containing nucleotide triphosphate hydrolases"/>
    <property type="match status" value="1"/>
</dbReference>
<accession>A0A9D8KIM6</accession>
<gene>
    <name evidence="2" type="ORF">JW984_15210</name>
</gene>
<dbReference type="AlphaFoldDB" id="A0A9D8KIM6"/>
<organism evidence="2 3">
    <name type="scientific">Candidatus Zymogenus saltonus</name>
    <dbReference type="NCBI Taxonomy" id="2844893"/>
    <lineage>
        <taxon>Bacteria</taxon>
        <taxon>Deltaproteobacteria</taxon>
        <taxon>Candidatus Zymogenia</taxon>
        <taxon>Candidatus Zymogeniales</taxon>
        <taxon>Candidatus Zymogenaceae</taxon>
        <taxon>Candidatus Zymogenus</taxon>
    </lineage>
</organism>
<dbReference type="Pfam" id="PF04466">
    <property type="entry name" value="Terminase_3"/>
    <property type="match status" value="1"/>
</dbReference>
<evidence type="ECO:0000313" key="2">
    <source>
        <dbReference type="EMBL" id="MBN1574544.1"/>
    </source>
</evidence>
<comment type="caution">
    <text evidence="2">The sequence shown here is derived from an EMBL/GenBank/DDBJ whole genome shotgun (WGS) entry which is preliminary data.</text>
</comment>
<name>A0A9D8KIM6_9DELT</name>
<reference evidence="2" key="1">
    <citation type="journal article" date="2021" name="Environ. Microbiol.">
        <title>Genomic characterization of three novel Desulfobacterota classes expand the metabolic and phylogenetic diversity of the phylum.</title>
        <authorList>
            <person name="Murphy C.L."/>
            <person name="Biggerstaff J."/>
            <person name="Eichhorn A."/>
            <person name="Ewing E."/>
            <person name="Shahan R."/>
            <person name="Soriano D."/>
            <person name="Stewart S."/>
            <person name="VanMol K."/>
            <person name="Walker R."/>
            <person name="Walters P."/>
            <person name="Elshahed M.S."/>
            <person name="Youssef N.H."/>
        </authorList>
    </citation>
    <scope>NUCLEOTIDE SEQUENCE</scope>
    <source>
        <strain evidence="2">Zod_Metabat.24</strain>
    </source>
</reference>
<evidence type="ECO:0000313" key="3">
    <source>
        <dbReference type="Proteomes" id="UP000809273"/>
    </source>
</evidence>
<reference evidence="2" key="2">
    <citation type="submission" date="2021-01" db="EMBL/GenBank/DDBJ databases">
        <authorList>
            <person name="Hahn C.R."/>
            <person name="Youssef N.H."/>
            <person name="Elshahed M."/>
        </authorList>
    </citation>
    <scope>NUCLEOTIDE SEQUENCE</scope>
    <source>
        <strain evidence="2">Zod_Metabat.24</strain>
    </source>
</reference>
<dbReference type="Proteomes" id="UP000809273">
    <property type="component" value="Unassembled WGS sequence"/>
</dbReference>
<protein>
    <submittedName>
        <fullName evidence="2">Phage terminase large subunit</fullName>
    </submittedName>
</protein>
<evidence type="ECO:0000259" key="1">
    <source>
        <dbReference type="Pfam" id="PF04466"/>
    </source>
</evidence>
<sequence>MTAREIHLEERYVPHSKQIEAHTAKERYVLYGGAMGGGKSVFLVNEAIQLSLDHPGNVGLLCRWELESLRRTTLMTLEEYLPEELIRRHHKTEKYYELINGSIIFYGGLKPSSESIGEQRIRSMKLGWFAIDEATEIPKKYFHTLQTRLRHKVNGEPVRYKGLLASNPEPGWVREDFIEKKLSDNIFIPALPIDNPYLPDDYVESLRRNLPEELVKKYLDGDWNVMEGENYIFPYKYIRAAVERTRERGKPVQAGLDVARMGGDYNVLAVRFGFKVEILYTARFQKETRTAGEVALLLDHIEERGHGRIPVNVDIPGVGGGVHDPLEEMGYDVHEFQPGGSAREPERYINRKAEAAFSFRTLLVEEEIDIPDDPELVSQLAGIKYDIRSDKRLKVESKEEMKKRGMKSPDKADAVIMAFYDVKKSTFRIEVV</sequence>
<dbReference type="InterPro" id="IPR027417">
    <property type="entry name" value="P-loop_NTPase"/>
</dbReference>